<keyword evidence="2" id="KW-1185">Reference proteome</keyword>
<proteinExistence type="predicted"/>
<dbReference type="Proteomes" id="UP000008703">
    <property type="component" value="Chromosome"/>
</dbReference>
<protein>
    <submittedName>
        <fullName evidence="1">Uncharacterized protein</fullName>
    </submittedName>
</protein>
<name>G2P4W6_STRV4</name>
<dbReference type="KEGG" id="svl:Strvi_4536"/>
<accession>G2P4W6</accession>
<dbReference type="EMBL" id="CP002994">
    <property type="protein sequence ID" value="AEM84143.1"/>
    <property type="molecule type" value="Genomic_DNA"/>
</dbReference>
<reference evidence="1" key="1">
    <citation type="submission" date="2011-08" db="EMBL/GenBank/DDBJ databases">
        <title>Complete sequence of chromosome of Streptomyces violaceusniger Tu 4113.</title>
        <authorList>
            <consortium name="US DOE Joint Genome Institute"/>
            <person name="Lucas S."/>
            <person name="Han J."/>
            <person name="Lapidus A."/>
            <person name="Cheng J.-F."/>
            <person name="Goodwin L."/>
            <person name="Pitluck S."/>
            <person name="Peters L."/>
            <person name="Ivanova N."/>
            <person name="Daligault H."/>
            <person name="Detter J.C."/>
            <person name="Han C."/>
            <person name="Tapia R."/>
            <person name="Land M."/>
            <person name="Hauser L."/>
            <person name="Kyrpides N."/>
            <person name="Ivanova N."/>
            <person name="Pagani I."/>
            <person name="Hagen A."/>
            <person name="Katz L."/>
            <person name="Fiedler H.-P."/>
            <person name="Keasling J."/>
            <person name="Fortman J."/>
            <person name="Woyke T."/>
        </authorList>
    </citation>
    <scope>NUCLEOTIDE SEQUENCE [LARGE SCALE GENOMIC DNA]</scope>
    <source>
        <strain evidence="1">Tu 4113</strain>
    </source>
</reference>
<evidence type="ECO:0000313" key="1">
    <source>
        <dbReference type="EMBL" id="AEM84143.1"/>
    </source>
</evidence>
<sequence>MPYLPPRHTHTYEPDQALPEPLAAHDNAVDKAVTAGYCLARDAGTIKQARAANAAKLFPDE</sequence>
<dbReference type="AlphaFoldDB" id="G2P4W6"/>
<dbReference type="HOGENOM" id="CLU_2921028_0_0_11"/>
<organism evidence="1 2">
    <name type="scientific">Streptomyces violaceusniger (strain Tu 4113)</name>
    <dbReference type="NCBI Taxonomy" id="653045"/>
    <lineage>
        <taxon>Bacteria</taxon>
        <taxon>Bacillati</taxon>
        <taxon>Actinomycetota</taxon>
        <taxon>Actinomycetes</taxon>
        <taxon>Kitasatosporales</taxon>
        <taxon>Streptomycetaceae</taxon>
        <taxon>Streptomyces</taxon>
        <taxon>Streptomyces violaceusniger group</taxon>
    </lineage>
</organism>
<gene>
    <name evidence="1" type="ORF">Strvi_4536</name>
</gene>
<evidence type="ECO:0000313" key="2">
    <source>
        <dbReference type="Proteomes" id="UP000008703"/>
    </source>
</evidence>